<dbReference type="InterPro" id="IPR036397">
    <property type="entry name" value="RNaseH_sf"/>
</dbReference>
<dbReference type="Pfam" id="PF17921">
    <property type="entry name" value="Integrase_H2C2"/>
    <property type="match status" value="1"/>
</dbReference>
<dbReference type="InterPro" id="IPR041588">
    <property type="entry name" value="Integrase_H2C2"/>
</dbReference>
<reference evidence="3" key="1">
    <citation type="submission" date="2025-08" db="UniProtKB">
        <authorList>
            <consortium name="RefSeq"/>
        </authorList>
    </citation>
    <scope>IDENTIFICATION</scope>
</reference>
<dbReference type="InterPro" id="IPR012337">
    <property type="entry name" value="RNaseH-like_sf"/>
</dbReference>
<name>A0A1S3DRF1_DIACI</name>
<dbReference type="KEGG" id="dci:103523371"/>
<gene>
    <name evidence="3" type="primary">LOC103523371</name>
</gene>
<dbReference type="CDD" id="cd00303">
    <property type="entry name" value="retropepsin_like"/>
    <property type="match status" value="1"/>
</dbReference>
<organism evidence="2 3">
    <name type="scientific">Diaphorina citri</name>
    <name type="common">Asian citrus psyllid</name>
    <dbReference type="NCBI Taxonomy" id="121845"/>
    <lineage>
        <taxon>Eukaryota</taxon>
        <taxon>Metazoa</taxon>
        <taxon>Ecdysozoa</taxon>
        <taxon>Arthropoda</taxon>
        <taxon>Hexapoda</taxon>
        <taxon>Insecta</taxon>
        <taxon>Pterygota</taxon>
        <taxon>Neoptera</taxon>
        <taxon>Paraneoptera</taxon>
        <taxon>Hemiptera</taxon>
        <taxon>Sternorrhyncha</taxon>
        <taxon>Psylloidea</taxon>
        <taxon>Psyllidae</taxon>
        <taxon>Diaphorininae</taxon>
        <taxon>Diaphorina</taxon>
    </lineage>
</organism>
<dbReference type="Proteomes" id="UP000079169">
    <property type="component" value="Unplaced"/>
</dbReference>
<dbReference type="GO" id="GO:0071897">
    <property type="term" value="P:DNA biosynthetic process"/>
    <property type="evidence" value="ECO:0007669"/>
    <property type="project" value="UniProtKB-ARBA"/>
</dbReference>
<dbReference type="PaxDb" id="121845-A0A1S3DRF1"/>
<dbReference type="PROSITE" id="PS50994">
    <property type="entry name" value="INTEGRASE"/>
    <property type="match status" value="1"/>
</dbReference>
<dbReference type="STRING" id="121845.A0A1S3DRF1"/>
<dbReference type="SUPFAM" id="SSF53098">
    <property type="entry name" value="Ribonuclease H-like"/>
    <property type="match status" value="1"/>
</dbReference>
<dbReference type="Gene3D" id="3.30.420.10">
    <property type="entry name" value="Ribonuclease H-like superfamily/Ribonuclease H"/>
    <property type="match status" value="1"/>
</dbReference>
<evidence type="ECO:0000313" key="3">
    <source>
        <dbReference type="RefSeq" id="XP_008486645.1"/>
    </source>
</evidence>
<dbReference type="Gene3D" id="3.10.10.10">
    <property type="entry name" value="HIV Type 1 Reverse Transcriptase, subunit A, domain 1"/>
    <property type="match status" value="2"/>
</dbReference>
<dbReference type="OMA" id="RRGNCKD"/>
<evidence type="ECO:0000313" key="2">
    <source>
        <dbReference type="Proteomes" id="UP000079169"/>
    </source>
</evidence>
<protein>
    <submittedName>
        <fullName evidence="3">Uncharacterized protein LOC103523371</fullName>
    </submittedName>
</protein>
<dbReference type="GO" id="GO:0042575">
    <property type="term" value="C:DNA polymerase complex"/>
    <property type="evidence" value="ECO:0007669"/>
    <property type="project" value="UniProtKB-ARBA"/>
</dbReference>
<dbReference type="InterPro" id="IPR001584">
    <property type="entry name" value="Integrase_cat-core"/>
</dbReference>
<dbReference type="PANTHER" id="PTHR47331">
    <property type="entry name" value="PHD-TYPE DOMAIN-CONTAINING PROTEIN"/>
    <property type="match status" value="1"/>
</dbReference>
<dbReference type="RefSeq" id="XP_008486645.1">
    <property type="nucleotide sequence ID" value="XM_008488423.1"/>
</dbReference>
<keyword evidence="2" id="KW-1185">Reference proteome</keyword>
<dbReference type="Gene3D" id="3.30.70.270">
    <property type="match status" value="2"/>
</dbReference>
<dbReference type="SUPFAM" id="SSF56672">
    <property type="entry name" value="DNA/RNA polymerases"/>
    <property type="match status" value="2"/>
</dbReference>
<dbReference type="InterPro" id="IPR043128">
    <property type="entry name" value="Rev_trsase/Diguanyl_cyclase"/>
</dbReference>
<evidence type="ECO:0000259" key="1">
    <source>
        <dbReference type="PROSITE" id="PS50994"/>
    </source>
</evidence>
<dbReference type="GO" id="GO:0003676">
    <property type="term" value="F:nucleic acid binding"/>
    <property type="evidence" value="ECO:0007669"/>
    <property type="project" value="InterPro"/>
</dbReference>
<dbReference type="PANTHER" id="PTHR47331:SF1">
    <property type="entry name" value="GAG-LIKE PROTEIN"/>
    <property type="match status" value="1"/>
</dbReference>
<proteinExistence type="predicted"/>
<sequence>MSPEDAQCERHFVETHSRDKDGTYVVRLPFRGGKPPDLGNNLASAKDRLLKLERRLDKMPTFKELYHANLQDYLDLGHMVLAEKPSAYVLTHHGVTKDSSTTKVRVVFNPAEKADPSHPSLNEALFVGPKLQNSINDIIVNFRLHRVAITADIKQMYRAIKLHPEDSKYQQVLWRFDSTQPITQYEITRVCFGVTSSPFHALRVIKQLIKDEGENYPEAAKVLDTDVYIDDVCTGASSVAEACQLRDSLSALLATAGFELRNLMPSSNTKQILLGTAIVTIPDAFGHYHDVRVLIDPGSMINIMTQSLSQRLCLPIQPSTVCISGIGSGPPQPASGMVQVTMHSKHHPFSVNIEAAVLPTIAGNIPAIPVSQATICKLSTIQLADPKFFCPASVQMLIGAQYYADLMTSDPIVPGKPALVPSKLGTLVMGECSSSLLPSSSQQSFFISHSENEISTQLRKFWEIEEVQVDIPMSPEDAQCERHFVETHSRDKDGTYVVRLPFRGGKPPDLGNNLASAKDRLLKLERRLDKMPTFKELYHANLQDYLDLGHMVLAEKPSAYVLTHHGVTKDSSTTKVRVVFNPAEKADPSHPSLNEALFVGPKLQNSINDIIVNFRLHRVAITADIKQMYRAIKLHPEDSKYQQVLWRFDSTQPITQYEITRVCFGVTSSPFHALRVIKQLIKDEGENYPEAAKVLDTDVYIDDVCTGASSVAEACQLRDSLSALLATAGFELRKWSSSHSAVLDDLSSDLLEKPHKFGDIETIQVLGIQWDSREDVFCYHVKTIPDCTTKRQVLSQIARTYDLPGLLGPVIIWMKILLQQIWLQGLDWDDPLPTTMIQQWSRFASEMPCLQEIKIPRYILDTYVYPPELIGFADASSSAMAAAVYLRVACSDQRVLVNLIRAKTKVAPVKPVTIPRLELTASYMLAMLMESLLPLRTQLKVENIHLFTDSMVVLSWLRTPPHLLKVFVANRVVKILDVTLPSQWSHVPTDENPADIASRGCLPSHLISHDLWWHGPAFLTQDYSSWPQRKPELPVSDVPELKTAPVITATVSVDTGGIALLERFSSFSHAKRVIAWILRFKQNCLKKFEDRQFGSLKVAELLQAEHCMIKVTQTYHYSNIFQALERNEKLPSSIHQLSPFVSHECLRVGGRIDKAPLPFDSRHPYLLPSNSHLARLIVLHFHLVSLHGGPRLVQSLIHAKYYVPGLRNLVRKVIFKCIQCYRFNAKPRQPYMAELPISRFMQGRPFIHTGVDLAGPFALKDGSRRNAPIIKAYFAVFVCFAVKAVHLEPLTSLSTQAFLACFDRFAARRGLPSTLFSDQGTNFKGAARFLDETHRFLLANSPAISDHLSLNQIQWSFNAPANPSAGGIWEAGVKSVKRHLKYLLSDRSLHFEEFATILCRIEAILNSRPIGVPSSSPEDVVQCLTPGHFLVGAPLLTRPEPDLSDLPINRLTRWELLSQLPSCCFMLPAFISLNKDKGSKT</sequence>
<dbReference type="InterPro" id="IPR008042">
    <property type="entry name" value="Retrotrans_Pao"/>
</dbReference>
<dbReference type="GeneID" id="103523371"/>
<feature type="domain" description="Integrase catalytic" evidence="1">
    <location>
        <begin position="1241"/>
        <end position="1425"/>
    </location>
</feature>
<dbReference type="InterPro" id="IPR043502">
    <property type="entry name" value="DNA/RNA_pol_sf"/>
</dbReference>
<accession>A0A1S3DRF1</accession>
<dbReference type="Pfam" id="PF05380">
    <property type="entry name" value="Peptidase_A17"/>
    <property type="match status" value="1"/>
</dbReference>
<dbReference type="GO" id="GO:0015074">
    <property type="term" value="P:DNA integration"/>
    <property type="evidence" value="ECO:0007669"/>
    <property type="project" value="InterPro"/>
</dbReference>